<comment type="caution">
    <text evidence="1">The sequence shown here is derived from an EMBL/GenBank/DDBJ whole genome shotgun (WGS) entry which is preliminary data.</text>
</comment>
<reference evidence="1 2" key="1">
    <citation type="submission" date="2024-01" db="EMBL/GenBank/DDBJ databases">
        <title>The genomes of 5 underutilized Papilionoideae crops provide insights into root nodulation and disease resistanc.</title>
        <authorList>
            <person name="Jiang F."/>
        </authorList>
    </citation>
    <scope>NUCLEOTIDE SEQUENCE [LARGE SCALE GENOMIC DNA]</scope>
    <source>
        <strain evidence="1">LVBAO_FW01</strain>
        <tissue evidence="1">Leaves</tissue>
    </source>
</reference>
<name>A0AAN9QMJ6_CANGL</name>
<accession>A0AAN9QMJ6</accession>
<evidence type="ECO:0000313" key="2">
    <source>
        <dbReference type="Proteomes" id="UP001367508"/>
    </source>
</evidence>
<evidence type="ECO:0000313" key="1">
    <source>
        <dbReference type="EMBL" id="KAK7336723.1"/>
    </source>
</evidence>
<dbReference type="EMBL" id="JAYMYQ010000004">
    <property type="protein sequence ID" value="KAK7336723.1"/>
    <property type="molecule type" value="Genomic_DNA"/>
</dbReference>
<sequence>MEEFSTWGIQNHPQTQEGYGILECGAEIMWKVGIQNHPQKQEGYGILECGAEIMWKGSLMTLPTRDDDLNDQKLGKDWKHEQQCVAWRWNKHGKRRGKP</sequence>
<proteinExistence type="predicted"/>
<gene>
    <name evidence="1" type="ORF">VNO77_17269</name>
</gene>
<protein>
    <submittedName>
        <fullName evidence="1">Uncharacterized protein</fullName>
    </submittedName>
</protein>
<dbReference type="Proteomes" id="UP001367508">
    <property type="component" value="Unassembled WGS sequence"/>
</dbReference>
<keyword evidence="2" id="KW-1185">Reference proteome</keyword>
<dbReference type="AlphaFoldDB" id="A0AAN9QMJ6"/>
<organism evidence="1 2">
    <name type="scientific">Canavalia gladiata</name>
    <name type="common">Sword bean</name>
    <name type="synonym">Dolichos gladiatus</name>
    <dbReference type="NCBI Taxonomy" id="3824"/>
    <lineage>
        <taxon>Eukaryota</taxon>
        <taxon>Viridiplantae</taxon>
        <taxon>Streptophyta</taxon>
        <taxon>Embryophyta</taxon>
        <taxon>Tracheophyta</taxon>
        <taxon>Spermatophyta</taxon>
        <taxon>Magnoliopsida</taxon>
        <taxon>eudicotyledons</taxon>
        <taxon>Gunneridae</taxon>
        <taxon>Pentapetalae</taxon>
        <taxon>rosids</taxon>
        <taxon>fabids</taxon>
        <taxon>Fabales</taxon>
        <taxon>Fabaceae</taxon>
        <taxon>Papilionoideae</taxon>
        <taxon>50 kb inversion clade</taxon>
        <taxon>NPAAA clade</taxon>
        <taxon>indigoferoid/millettioid clade</taxon>
        <taxon>Phaseoleae</taxon>
        <taxon>Canavalia</taxon>
    </lineage>
</organism>